<dbReference type="EMBL" id="GBXM01050651">
    <property type="protein sequence ID" value="JAH57926.1"/>
    <property type="molecule type" value="Transcribed_RNA"/>
</dbReference>
<reference evidence="1" key="1">
    <citation type="submission" date="2014-11" db="EMBL/GenBank/DDBJ databases">
        <authorList>
            <person name="Amaro Gonzalez C."/>
        </authorList>
    </citation>
    <scope>NUCLEOTIDE SEQUENCE</scope>
</reference>
<evidence type="ECO:0000313" key="1">
    <source>
        <dbReference type="EMBL" id="JAH57926.1"/>
    </source>
</evidence>
<proteinExistence type="predicted"/>
<dbReference type="AlphaFoldDB" id="A0A0E9TWJ8"/>
<name>A0A0E9TWJ8_ANGAN</name>
<organism evidence="1">
    <name type="scientific">Anguilla anguilla</name>
    <name type="common">European freshwater eel</name>
    <name type="synonym">Muraena anguilla</name>
    <dbReference type="NCBI Taxonomy" id="7936"/>
    <lineage>
        <taxon>Eukaryota</taxon>
        <taxon>Metazoa</taxon>
        <taxon>Chordata</taxon>
        <taxon>Craniata</taxon>
        <taxon>Vertebrata</taxon>
        <taxon>Euteleostomi</taxon>
        <taxon>Actinopterygii</taxon>
        <taxon>Neopterygii</taxon>
        <taxon>Teleostei</taxon>
        <taxon>Anguilliformes</taxon>
        <taxon>Anguillidae</taxon>
        <taxon>Anguilla</taxon>
    </lineage>
</organism>
<sequence>MSRIASHSGHCHIPDNLQYNFSIRLCSLLFSV</sequence>
<accession>A0A0E9TWJ8</accession>
<reference evidence="1" key="2">
    <citation type="journal article" date="2015" name="Fish Shellfish Immunol.">
        <title>Early steps in the European eel (Anguilla anguilla)-Vibrio vulnificus interaction in the gills: Role of the RtxA13 toxin.</title>
        <authorList>
            <person name="Callol A."/>
            <person name="Pajuelo D."/>
            <person name="Ebbesson L."/>
            <person name="Teles M."/>
            <person name="MacKenzie S."/>
            <person name="Amaro C."/>
        </authorList>
    </citation>
    <scope>NUCLEOTIDE SEQUENCE</scope>
</reference>
<protein>
    <submittedName>
        <fullName evidence="1">Uncharacterized protein</fullName>
    </submittedName>
</protein>